<name>A0AAN7T9V0_9PEZI</name>
<protein>
    <submittedName>
        <fullName evidence="1">Uncharacterized protein</fullName>
    </submittedName>
</protein>
<accession>A0AAN7T9V0</accession>
<dbReference type="AlphaFoldDB" id="A0AAN7T9V0"/>
<comment type="caution">
    <text evidence="1">The sequence shown here is derived from an EMBL/GenBank/DDBJ whole genome shotgun (WGS) entry which is preliminary data.</text>
</comment>
<proteinExistence type="predicted"/>
<organism evidence="1 2">
    <name type="scientific">Meristemomyces frigidus</name>
    <dbReference type="NCBI Taxonomy" id="1508187"/>
    <lineage>
        <taxon>Eukaryota</taxon>
        <taxon>Fungi</taxon>
        <taxon>Dikarya</taxon>
        <taxon>Ascomycota</taxon>
        <taxon>Pezizomycotina</taxon>
        <taxon>Dothideomycetes</taxon>
        <taxon>Dothideomycetidae</taxon>
        <taxon>Mycosphaerellales</taxon>
        <taxon>Teratosphaeriaceae</taxon>
        <taxon>Meristemomyces</taxon>
    </lineage>
</organism>
<gene>
    <name evidence="1" type="ORF">LTR62_000906</name>
</gene>
<dbReference type="EMBL" id="JAVRRL010000111">
    <property type="protein sequence ID" value="KAK5107671.1"/>
    <property type="molecule type" value="Genomic_DNA"/>
</dbReference>
<evidence type="ECO:0000313" key="1">
    <source>
        <dbReference type="EMBL" id="KAK5107671.1"/>
    </source>
</evidence>
<dbReference type="Proteomes" id="UP001310890">
    <property type="component" value="Unassembled WGS sequence"/>
</dbReference>
<sequence>MVLETAMILLQCIYQTGPPSDTRQGERPSHAIICTAEFGSTLHRALDEALQRIKENWESAPDLSILIKIGARLLSLSQSEDVRASCLGFLQAAGQIALRWVEVLRAKAQQCAGDQERNTYEAKTAEIALVCADSFNVDGCHLSSVLGSTQQTSTLLKCCLAVHAGNHTLNFSEKLIKSLHIRHQQLVRRCYTILAVQSDGVSDAVSSAWSAFRLLQAWTVLSDTSDNWVTTKSGSKAETEALDVHFDLLNGELLVNGLPLNRLPARYERHPTYCTLFGYRYVKVMPSNVPGMQFSGENNYAGYVLDFGMDIARNNMMVRTQGQDTTYEILPSSLFCGALPTSFVEEFVHWYDFTTKEVEFRPRSQPWATFTGVLRKEGDCGSWRLHLDEGCLVGLRSRTSTVISAVLSSLSAPPSIHIIVTDNDGKTSVQVPRLQLTFTLAPSKIELLSEEFPGESVDPNQSAGTLVGFRNKLMLRHKQHTSRRLLLVEAPIMYQNHNGHVCVKANTEGENPIVHAF</sequence>
<reference evidence="1" key="1">
    <citation type="submission" date="2023-08" db="EMBL/GenBank/DDBJ databases">
        <title>Black Yeasts Isolated from many extreme environments.</title>
        <authorList>
            <person name="Coleine C."/>
            <person name="Stajich J.E."/>
            <person name="Selbmann L."/>
        </authorList>
    </citation>
    <scope>NUCLEOTIDE SEQUENCE</scope>
    <source>
        <strain evidence="1">CCFEE 5401</strain>
    </source>
</reference>
<evidence type="ECO:0000313" key="2">
    <source>
        <dbReference type="Proteomes" id="UP001310890"/>
    </source>
</evidence>